<dbReference type="STRING" id="41431.PCC8801_0137"/>
<proteinExistence type="predicted"/>
<sequence length="107" mass="12565">MPDSHPNPSELLETVLEPLLEDFQYWFTRAQTLLQSERITLLSLEEQEKLLERVKKSQQEVSTAQLLFKTLGKQAGIDTNVLVPWHQLVAECWQVSRRWRAYKKDKG</sequence>
<organism evidence="1 2">
    <name type="scientific">Rippkaea orientalis (strain PCC 8801 / RF-1)</name>
    <name type="common">Cyanothece sp. (strain PCC 8801)</name>
    <dbReference type="NCBI Taxonomy" id="41431"/>
    <lineage>
        <taxon>Bacteria</taxon>
        <taxon>Bacillati</taxon>
        <taxon>Cyanobacteriota</taxon>
        <taxon>Cyanophyceae</taxon>
        <taxon>Oscillatoriophycideae</taxon>
        <taxon>Chroococcales</taxon>
        <taxon>Aphanothecaceae</taxon>
        <taxon>Rippkaea</taxon>
        <taxon>Rippkaea orientalis</taxon>
    </lineage>
</organism>
<reference evidence="2" key="1">
    <citation type="journal article" date="2011" name="MBio">
        <title>Novel metabolic attributes of the genus Cyanothece, comprising a group of unicellular nitrogen-fixing Cyanobacteria.</title>
        <authorList>
            <person name="Bandyopadhyay A."/>
            <person name="Elvitigala T."/>
            <person name="Welsh E."/>
            <person name="Stockel J."/>
            <person name="Liberton M."/>
            <person name="Min H."/>
            <person name="Sherman L.A."/>
            <person name="Pakrasi H.B."/>
        </authorList>
    </citation>
    <scope>NUCLEOTIDE SEQUENCE [LARGE SCALE GENOMIC DNA]</scope>
    <source>
        <strain evidence="2">PCC 8801</strain>
    </source>
</reference>
<dbReference type="KEGG" id="cyp:PCC8801_0137"/>
<dbReference type="HOGENOM" id="CLU_169604_0_0_3"/>
<gene>
    <name evidence="1" type="ordered locus">PCC8801_0137</name>
</gene>
<evidence type="ECO:0000313" key="1">
    <source>
        <dbReference type="EMBL" id="ACK64243.1"/>
    </source>
</evidence>
<dbReference type="EMBL" id="CP001287">
    <property type="protein sequence ID" value="ACK64243.1"/>
    <property type="molecule type" value="Genomic_DNA"/>
</dbReference>
<evidence type="ECO:0008006" key="3">
    <source>
        <dbReference type="Google" id="ProtNLM"/>
    </source>
</evidence>
<dbReference type="eggNOG" id="ENOG5032RTW">
    <property type="taxonomic scope" value="Bacteria"/>
</dbReference>
<dbReference type="RefSeq" id="WP_012593520.1">
    <property type="nucleotide sequence ID" value="NC_011726.1"/>
</dbReference>
<name>B7K1T6_RIPO1</name>
<dbReference type="Pfam" id="PF10792">
    <property type="entry name" value="DUF2605"/>
    <property type="match status" value="1"/>
</dbReference>
<evidence type="ECO:0000313" key="2">
    <source>
        <dbReference type="Proteomes" id="UP000008204"/>
    </source>
</evidence>
<dbReference type="AlphaFoldDB" id="B7K1T6"/>
<dbReference type="InterPro" id="IPR019728">
    <property type="entry name" value="DUF2605"/>
</dbReference>
<dbReference type="OrthoDB" id="582622at2"/>
<dbReference type="Proteomes" id="UP000008204">
    <property type="component" value="Chromosome"/>
</dbReference>
<accession>B7K1T6</accession>
<protein>
    <recommendedName>
        <fullName evidence="3">DUF2605 domain-containing protein</fullName>
    </recommendedName>
</protein>
<keyword evidence="2" id="KW-1185">Reference proteome</keyword>